<keyword evidence="3 5" id="KW-0175">Coiled coil</keyword>
<keyword evidence="8" id="KW-0969">Cilium</keyword>
<feature type="domain" description="Flagellar hook-associated protein 2 N-terminal" evidence="6">
    <location>
        <begin position="7"/>
        <end position="103"/>
    </location>
</feature>
<evidence type="ECO:0000259" key="7">
    <source>
        <dbReference type="Pfam" id="PF07195"/>
    </source>
</evidence>
<dbReference type="InterPro" id="IPR003481">
    <property type="entry name" value="FliD_N"/>
</dbReference>
<dbReference type="RefSeq" id="WP_285744600.1">
    <property type="nucleotide sequence ID" value="NZ_CP127162.1"/>
</dbReference>
<feature type="coiled-coil region" evidence="5">
    <location>
        <begin position="443"/>
        <end position="470"/>
    </location>
</feature>
<evidence type="ECO:0000313" key="8">
    <source>
        <dbReference type="EMBL" id="WIV18890.1"/>
    </source>
</evidence>
<dbReference type="EMBL" id="CP127162">
    <property type="protein sequence ID" value="WIV18890.1"/>
    <property type="molecule type" value="Genomic_DNA"/>
</dbReference>
<keyword evidence="8" id="KW-0282">Flagellum</keyword>
<name>A0ABY8X0F9_9BACL</name>
<comment type="similarity">
    <text evidence="1 5">Belongs to the FliD family.</text>
</comment>
<evidence type="ECO:0000259" key="6">
    <source>
        <dbReference type="Pfam" id="PF02465"/>
    </source>
</evidence>
<protein>
    <recommendedName>
        <fullName evidence="5">Flagellar hook-associated protein 2</fullName>
        <shortName evidence="5">HAP2</shortName>
    </recommendedName>
    <alternativeName>
        <fullName evidence="5">Flagellar cap protein</fullName>
    </alternativeName>
</protein>
<comment type="subunit">
    <text evidence="2 5">Homopentamer.</text>
</comment>
<dbReference type="InterPro" id="IPR040026">
    <property type="entry name" value="FliD"/>
</dbReference>
<keyword evidence="9" id="KW-1185">Reference proteome</keyword>
<feature type="domain" description="Flagellar hook-associated protein 2 C-terminal" evidence="7">
    <location>
        <begin position="231"/>
        <end position="487"/>
    </location>
</feature>
<dbReference type="InterPro" id="IPR010809">
    <property type="entry name" value="FliD_C"/>
</dbReference>
<keyword evidence="4 5" id="KW-0975">Bacterial flagellum</keyword>
<dbReference type="Proteomes" id="UP001236415">
    <property type="component" value="Chromosome"/>
</dbReference>
<evidence type="ECO:0000256" key="1">
    <source>
        <dbReference type="ARBA" id="ARBA00009764"/>
    </source>
</evidence>
<keyword evidence="5" id="KW-0964">Secreted</keyword>
<evidence type="ECO:0000256" key="2">
    <source>
        <dbReference type="ARBA" id="ARBA00011255"/>
    </source>
</evidence>
<proteinExistence type="inferred from homology"/>
<organism evidence="8 9">
    <name type="scientific">Paenibacillus polygoni</name>
    <dbReference type="NCBI Taxonomy" id="3050112"/>
    <lineage>
        <taxon>Bacteria</taxon>
        <taxon>Bacillati</taxon>
        <taxon>Bacillota</taxon>
        <taxon>Bacilli</taxon>
        <taxon>Bacillales</taxon>
        <taxon>Paenibacillaceae</taxon>
        <taxon>Paenibacillus</taxon>
    </lineage>
</organism>
<dbReference type="PANTHER" id="PTHR30288">
    <property type="entry name" value="FLAGELLAR CAP/ASSEMBLY PROTEIN FLID"/>
    <property type="match status" value="1"/>
</dbReference>
<reference evidence="8 9" key="1">
    <citation type="submission" date="2023-06" db="EMBL/GenBank/DDBJ databases">
        <title>Paenibacillus polygonum sp. nov., an endophytic bacterium, isolated from Polygonum lapathifolium L. in Nanji Wetland National Nature Reserve, South of Poyang Lake, Jiangxi Province, China.</title>
        <authorList>
            <person name="Yu Z."/>
        </authorList>
    </citation>
    <scope>NUCLEOTIDE SEQUENCE [LARGE SCALE GENOMIC DNA]</scope>
    <source>
        <strain evidence="8 9">C31</strain>
    </source>
</reference>
<evidence type="ECO:0000256" key="4">
    <source>
        <dbReference type="ARBA" id="ARBA00023143"/>
    </source>
</evidence>
<dbReference type="Pfam" id="PF07196">
    <property type="entry name" value="Flagellin_IN"/>
    <property type="match status" value="1"/>
</dbReference>
<dbReference type="Pfam" id="PF02465">
    <property type="entry name" value="FliD_N"/>
    <property type="match status" value="1"/>
</dbReference>
<sequence length="497" mass="54467">MRITGFSGMDVDSLVSSLMTAQRVPLDKLNQQKQLLQWTRDSYREINSQIINFRTKLSSFTQSAAMNTNQSTVTGNITAVKADPSASALLSNMTVEVAQLATKSAVQSPTMLVLADRKTNAIATNTLAEISGDTSKKFELNINNTTITFDGADSINTVVAKINASTANVTATFDEISGKFSISAKEYGSSNDLKFTGTEKIEKDSTLLDLFGIRADSPSGDFKKAQDGMVKVTSNGASREFTTSNNTVTVNGVQLTLLQENKGNPTTVTTQPSPDKALETIKTFVDLYNSLLDTLNTRTKETRYRDYTPLTDEQKSEMKESEIELWEEKAKSGLHKNDGILTSAISSMRSVIYSALGDLSSVGIATGQYYENGKLYINEDKLKAALNTDPQKVMDLFQGSSSSSKSGIFKSLNNQLNNTLDMLVSKAGTSKFDASVNSIFKEESSMGNQLKNYNKQIEALQSRLDDMETRYYKQFSAMETAMNKYNAQSSSLSSYFS</sequence>
<dbReference type="Pfam" id="PF07195">
    <property type="entry name" value="FliD_C"/>
    <property type="match status" value="1"/>
</dbReference>
<evidence type="ECO:0000256" key="3">
    <source>
        <dbReference type="ARBA" id="ARBA00023054"/>
    </source>
</evidence>
<comment type="function">
    <text evidence="5">Required for morphogenesis and for the elongation of the flagellar filament by facilitating polymerization of the flagellin monomers at the tip of growing filament. Forms a capping structure, which prevents flagellin subunits (transported through the central channel of the flagellum) from leaking out without polymerization at the distal end.</text>
</comment>
<accession>A0ABY8X0F9</accession>
<dbReference type="InterPro" id="IPR010810">
    <property type="entry name" value="Flagellin_hook_IN_motif"/>
</dbReference>
<comment type="subcellular location">
    <subcellularLocation>
        <location evidence="5">Secreted</location>
    </subcellularLocation>
    <subcellularLocation>
        <location evidence="5">Bacterial flagellum</location>
    </subcellularLocation>
</comment>
<evidence type="ECO:0000256" key="5">
    <source>
        <dbReference type="RuleBase" id="RU362066"/>
    </source>
</evidence>
<keyword evidence="8" id="KW-0966">Cell projection</keyword>
<dbReference type="PANTHER" id="PTHR30288:SF0">
    <property type="entry name" value="FLAGELLAR HOOK-ASSOCIATED PROTEIN 2"/>
    <property type="match status" value="1"/>
</dbReference>
<gene>
    <name evidence="8" type="primary">fliD</name>
    <name evidence="8" type="ORF">QPK24_21615</name>
</gene>
<evidence type="ECO:0000313" key="9">
    <source>
        <dbReference type="Proteomes" id="UP001236415"/>
    </source>
</evidence>